<dbReference type="Gene3D" id="1.25.40.10">
    <property type="entry name" value="Tetratricopeptide repeat domain"/>
    <property type="match status" value="1"/>
</dbReference>
<dbReference type="EMBL" id="LR862153">
    <property type="protein sequence ID" value="CAD1836211.1"/>
    <property type="molecule type" value="Genomic_DNA"/>
</dbReference>
<comment type="similarity">
    <text evidence="1">Belongs to the PPR family. P subfamily.</text>
</comment>
<dbReference type="AlphaFoldDB" id="A0A6V7PZK9"/>
<dbReference type="Pfam" id="PF13041">
    <property type="entry name" value="PPR_2"/>
    <property type="match status" value="1"/>
</dbReference>
<gene>
    <name evidence="5" type="ORF">CB5_LOCUS19422</name>
</gene>
<evidence type="ECO:0000256" key="1">
    <source>
        <dbReference type="ARBA" id="ARBA00007626"/>
    </source>
</evidence>
<evidence type="ECO:0000256" key="2">
    <source>
        <dbReference type="ARBA" id="ARBA00022737"/>
    </source>
</evidence>
<proteinExistence type="inferred from homology"/>
<evidence type="ECO:0008006" key="6">
    <source>
        <dbReference type="Google" id="ProtNLM"/>
    </source>
</evidence>
<evidence type="ECO:0000256" key="4">
    <source>
        <dbReference type="PROSITE-ProRule" id="PRU00708"/>
    </source>
</evidence>
<keyword evidence="2" id="KW-0677">Repeat</keyword>
<protein>
    <recommendedName>
        <fullName evidence="6">Pentatricopeptide repeat-containing protein</fullName>
    </recommendedName>
</protein>
<evidence type="ECO:0000256" key="3">
    <source>
        <dbReference type="ARBA" id="ARBA00022946"/>
    </source>
</evidence>
<accession>A0A6V7PZK9</accession>
<keyword evidence="3" id="KW-0809">Transit peptide</keyword>
<feature type="repeat" description="PPR" evidence="4">
    <location>
        <begin position="189"/>
        <end position="223"/>
    </location>
</feature>
<name>A0A6V7PZK9_ANACO</name>
<dbReference type="PROSITE" id="PS51375">
    <property type="entry name" value="PPR"/>
    <property type="match status" value="2"/>
</dbReference>
<dbReference type="InterPro" id="IPR002885">
    <property type="entry name" value="PPR_rpt"/>
</dbReference>
<dbReference type="InterPro" id="IPR011990">
    <property type="entry name" value="TPR-like_helical_dom_sf"/>
</dbReference>
<evidence type="ECO:0000313" key="5">
    <source>
        <dbReference type="EMBL" id="CAD1836211.1"/>
    </source>
</evidence>
<dbReference type="NCBIfam" id="TIGR00756">
    <property type="entry name" value="PPR"/>
    <property type="match status" value="2"/>
</dbReference>
<reference evidence="5" key="1">
    <citation type="submission" date="2020-07" db="EMBL/GenBank/DDBJ databases">
        <authorList>
            <person name="Lin J."/>
        </authorList>
    </citation>
    <scope>NUCLEOTIDE SEQUENCE</scope>
</reference>
<feature type="repeat" description="PPR" evidence="4">
    <location>
        <begin position="224"/>
        <end position="258"/>
    </location>
</feature>
<organism evidence="5">
    <name type="scientific">Ananas comosus var. bracteatus</name>
    <name type="common">red pineapple</name>
    <dbReference type="NCBI Taxonomy" id="296719"/>
    <lineage>
        <taxon>Eukaryota</taxon>
        <taxon>Viridiplantae</taxon>
        <taxon>Streptophyta</taxon>
        <taxon>Embryophyta</taxon>
        <taxon>Tracheophyta</taxon>
        <taxon>Spermatophyta</taxon>
        <taxon>Magnoliopsida</taxon>
        <taxon>Liliopsida</taxon>
        <taxon>Poales</taxon>
        <taxon>Bromeliaceae</taxon>
        <taxon>Bromelioideae</taxon>
        <taxon>Ananas</taxon>
    </lineage>
</organism>
<sequence>MAIPLPLLRRSKSKLLVLLLPPPPVLSFSHSFSNISSSPDPAAIFALISRHRWSRLQTLTGAATAAAADDLLRRLLSLPDSDPLLLLRLSRWSRRRFLRPTPLHLHSRLLLLLADRKLYPRLRSELHLLAASRAHSPSSLLHSLSSSLLRHDRLALLADMLVLALVRTSQTSSAFEAFRCSADYGCRLSVLSVNPLLSALIDEGEIDGAETVYKEMMRRKIGPNLITFNTAINGLCKSGKLRRAEDLIKDMRTWGLCRLLSLTIP</sequence>
<dbReference type="PANTHER" id="PTHR47941">
    <property type="entry name" value="PENTATRICOPEPTIDE REPEAT-CONTAINING PROTEIN 3, MITOCHONDRIAL"/>
    <property type="match status" value="1"/>
</dbReference>